<dbReference type="InterPro" id="IPR035992">
    <property type="entry name" value="Ricin_B-like_lectins"/>
</dbReference>
<keyword evidence="2" id="KW-1185">Reference proteome</keyword>
<evidence type="ECO:0000313" key="2">
    <source>
        <dbReference type="Proteomes" id="UP000034350"/>
    </source>
</evidence>
<dbReference type="CDD" id="cd00161">
    <property type="entry name" value="beta-trefoil_Ricin-like"/>
    <property type="match status" value="1"/>
</dbReference>
<sequence length="144" mass="17399">MLVYFLGYSLQFYIKHFYDDLYIGGDIYANDRTQVAPEGINFRGDYMYELGYSGLIIKPKFGKKIWDIRDNYSLIYFKEHGGPNQVFQIEYIGPYTYQIINRGKCLEYKPYKREYETTYCNRMARNQKFAFIKTEEEEIYRTYG</sequence>
<dbReference type="OrthoDB" id="2200999at2759"/>
<dbReference type="Proteomes" id="UP000034350">
    <property type="component" value="Unassembled WGS sequence"/>
</dbReference>
<protein>
    <submittedName>
        <fullName evidence="1">Uncharacterized protein</fullName>
    </submittedName>
</protein>
<reference evidence="1 2" key="1">
    <citation type="journal article" date="2015" name="Environ. Microbiol.">
        <title>Genome analyses suggest the presence of polyploidy and recent human-driven expansions in eight global populations of the honeybee pathogen Nosema ceranae.</title>
        <authorList>
            <person name="Pelin A."/>
            <person name="Selman M."/>
            <person name="Aris-Brosou S."/>
            <person name="Farinelli L."/>
            <person name="Corradi N."/>
        </authorList>
    </citation>
    <scope>NUCLEOTIDE SEQUENCE [LARGE SCALE GENOMIC DNA]</scope>
    <source>
        <strain evidence="1 2">PA08 1199</strain>
    </source>
</reference>
<dbReference type="GeneID" id="36318399"/>
<proteinExistence type="predicted"/>
<dbReference type="VEuPathDB" id="MicrosporidiaDB:G9O61_00g002840"/>
<comment type="caution">
    <text evidence="1">The sequence shown here is derived from an EMBL/GenBank/DDBJ whole genome shotgun (WGS) entry which is preliminary data.</text>
</comment>
<organism evidence="1 2">
    <name type="scientific">Vairimorpha ceranae</name>
    <dbReference type="NCBI Taxonomy" id="40302"/>
    <lineage>
        <taxon>Eukaryota</taxon>
        <taxon>Fungi</taxon>
        <taxon>Fungi incertae sedis</taxon>
        <taxon>Microsporidia</taxon>
        <taxon>Nosematidae</taxon>
        <taxon>Vairimorpha</taxon>
    </lineage>
</organism>
<dbReference type="EMBL" id="JPQZ01000010">
    <property type="protein sequence ID" value="KKO75861.1"/>
    <property type="molecule type" value="Genomic_DNA"/>
</dbReference>
<dbReference type="VEuPathDB" id="MicrosporidiaDB:NCER_100579"/>
<name>A0A0F9WET1_9MICR</name>
<dbReference type="SUPFAM" id="SSF50370">
    <property type="entry name" value="Ricin B-like lectins"/>
    <property type="match status" value="1"/>
</dbReference>
<accession>A0A0F9WET1</accession>
<dbReference type="AlphaFoldDB" id="A0A0F9WET1"/>
<dbReference type="VEuPathDB" id="MicrosporidiaDB:AAJ76_1000011728"/>
<evidence type="ECO:0000313" key="1">
    <source>
        <dbReference type="EMBL" id="KKO75861.1"/>
    </source>
</evidence>
<gene>
    <name evidence="1" type="ORF">AAJ76_1000011728</name>
</gene>
<dbReference type="RefSeq" id="XP_024331603.1">
    <property type="nucleotide sequence ID" value="XM_024473505.1"/>
</dbReference>